<evidence type="ECO:0008006" key="3">
    <source>
        <dbReference type="Google" id="ProtNLM"/>
    </source>
</evidence>
<dbReference type="AlphaFoldDB" id="A0A7Z0GJS7"/>
<gene>
    <name evidence="1" type="ORF">HNR09_000444</name>
</gene>
<dbReference type="Proteomes" id="UP000535437">
    <property type="component" value="Unassembled WGS sequence"/>
</dbReference>
<sequence length="168" mass="18553">MTRTPDQFAHDPDDAQLHDQELVGASYRRLQGVIDDYRDTEPEGPSTLESLRGRIMDIVHRESALGPTTELATSSGGRFEMLTSTIRQVVREAVDDEPGVVARRVHVRVTEQVDQQGLDLEVSVSIGPDVSIPAVEDLVRDRVARAVTATVGTRLATMDIRVEDIHDI</sequence>
<proteinExistence type="predicted"/>
<evidence type="ECO:0000313" key="2">
    <source>
        <dbReference type="Proteomes" id="UP000535437"/>
    </source>
</evidence>
<reference evidence="1 2" key="1">
    <citation type="submission" date="2020-07" db="EMBL/GenBank/DDBJ databases">
        <title>Sequencing the genomes of 1000 actinobacteria strains.</title>
        <authorList>
            <person name="Klenk H.-P."/>
        </authorList>
    </citation>
    <scope>NUCLEOTIDE SEQUENCE [LARGE SCALE GENOMIC DNA]</scope>
    <source>
        <strain evidence="1 2">DSM 15475</strain>
    </source>
</reference>
<evidence type="ECO:0000313" key="1">
    <source>
        <dbReference type="EMBL" id="NYJ77033.1"/>
    </source>
</evidence>
<keyword evidence="2" id="KW-1185">Reference proteome</keyword>
<comment type="caution">
    <text evidence="1">The sequence shown here is derived from an EMBL/GenBank/DDBJ whole genome shotgun (WGS) entry which is preliminary data.</text>
</comment>
<name>A0A7Z0GJS7_9MICC</name>
<protein>
    <recommendedName>
        <fullName evidence="3">Asp23/Gls24 family envelope stress response protein</fullName>
    </recommendedName>
</protein>
<dbReference type="EMBL" id="JACCFY010000001">
    <property type="protein sequence ID" value="NYJ77033.1"/>
    <property type="molecule type" value="Genomic_DNA"/>
</dbReference>
<dbReference type="RefSeq" id="WP_179540571.1">
    <property type="nucleotide sequence ID" value="NZ_BAAALL010000004.1"/>
</dbReference>
<accession>A0A7Z0GJS7</accession>
<organism evidence="1 2">
    <name type="scientific">Nesterenkonia xinjiangensis</name>
    <dbReference type="NCBI Taxonomy" id="225327"/>
    <lineage>
        <taxon>Bacteria</taxon>
        <taxon>Bacillati</taxon>
        <taxon>Actinomycetota</taxon>
        <taxon>Actinomycetes</taxon>
        <taxon>Micrococcales</taxon>
        <taxon>Micrococcaceae</taxon>
        <taxon>Nesterenkonia</taxon>
    </lineage>
</organism>